<dbReference type="Gene3D" id="3.40.50.850">
    <property type="entry name" value="Isochorismatase-like"/>
    <property type="match status" value="1"/>
</dbReference>
<feature type="domain" description="Isochorismatase-like" evidence="2">
    <location>
        <begin position="130"/>
        <end position="279"/>
    </location>
</feature>
<dbReference type="OrthoDB" id="9796958at2"/>
<feature type="region of interest" description="Disordered" evidence="1">
    <location>
        <begin position="18"/>
        <end position="45"/>
    </location>
</feature>
<dbReference type="KEGG" id="fer:FNB15_18505"/>
<proteinExistence type="predicted"/>
<dbReference type="Proteomes" id="UP000317496">
    <property type="component" value="Chromosome"/>
</dbReference>
<evidence type="ECO:0000313" key="3">
    <source>
        <dbReference type="EMBL" id="QDO99141.1"/>
    </source>
</evidence>
<dbReference type="GO" id="GO:0016787">
    <property type="term" value="F:hydrolase activity"/>
    <property type="evidence" value="ECO:0007669"/>
    <property type="project" value="UniProtKB-KW"/>
</dbReference>
<keyword evidence="3" id="KW-0378">Hydrolase</keyword>
<accession>A0A516H611</accession>
<dbReference type="CDD" id="cd01012">
    <property type="entry name" value="YcaC_related"/>
    <property type="match status" value="1"/>
</dbReference>
<name>A0A516H611_9PROT</name>
<evidence type="ECO:0000256" key="1">
    <source>
        <dbReference type="SAM" id="MobiDB-lite"/>
    </source>
</evidence>
<dbReference type="Pfam" id="PF00857">
    <property type="entry name" value="Isochorismatase"/>
    <property type="match status" value="1"/>
</dbReference>
<evidence type="ECO:0000313" key="4">
    <source>
        <dbReference type="Proteomes" id="UP000317496"/>
    </source>
</evidence>
<reference evidence="3 4" key="1">
    <citation type="submission" date="2019-07" db="EMBL/GenBank/DDBJ databases">
        <title>Genome sequencing for Ferrovibrio sp. K5.</title>
        <authorList>
            <person name="Park S.-J."/>
        </authorList>
    </citation>
    <scope>NUCLEOTIDE SEQUENCE [LARGE SCALE GENOMIC DNA]</scope>
    <source>
        <strain evidence="3 4">K5</strain>
    </source>
</reference>
<protein>
    <submittedName>
        <fullName evidence="3">Hydrolase</fullName>
    </submittedName>
</protein>
<gene>
    <name evidence="3" type="ORF">FNB15_18505</name>
</gene>
<keyword evidence="4" id="KW-1185">Reference proteome</keyword>
<dbReference type="InterPro" id="IPR000868">
    <property type="entry name" value="Isochorismatase-like_dom"/>
</dbReference>
<dbReference type="SUPFAM" id="SSF52499">
    <property type="entry name" value="Isochorismatase-like hydrolases"/>
    <property type="match status" value="1"/>
</dbReference>
<dbReference type="InterPro" id="IPR050993">
    <property type="entry name" value="Isochorismatase_domain"/>
</dbReference>
<dbReference type="AlphaFoldDB" id="A0A516H611"/>
<organism evidence="3 4">
    <name type="scientific">Ferrovibrio terrae</name>
    <dbReference type="NCBI Taxonomy" id="2594003"/>
    <lineage>
        <taxon>Bacteria</taxon>
        <taxon>Pseudomonadati</taxon>
        <taxon>Pseudomonadota</taxon>
        <taxon>Alphaproteobacteria</taxon>
        <taxon>Rhodospirillales</taxon>
        <taxon>Rhodospirillaceae</taxon>
        <taxon>Ferrovibrio</taxon>
    </lineage>
</organism>
<sequence length="302" mass="32397">MVRPVTIAILAAARAAEGRESLRRKAPSTPSATTSAPTAQKPMPRMSRWISQRAVRIPPCRHTTRTVTNATVGVSRVMATVKADGGQFCTVGALKSNAGRLARWYLPRSGPIFIRSARIPALMLLTADQTLLITIDIQDRLLPAIHDGVRVQRNAGILLQAANILQIPALLTEQYPKGLGRTVPEIRAAAGESPTLEKMHFSAWGDDTVRAHIEKVSRPAAVITGVEAHVCVLQTALDMAAAGIRVTVVADAISSRHPDSAMVARDRMAAAGITLVTTEMCIFEWLGTASHPAFKTLSGLIR</sequence>
<feature type="compositionally biased region" description="Low complexity" evidence="1">
    <location>
        <begin position="27"/>
        <end position="39"/>
    </location>
</feature>
<dbReference type="EMBL" id="CP041636">
    <property type="protein sequence ID" value="QDO99141.1"/>
    <property type="molecule type" value="Genomic_DNA"/>
</dbReference>
<dbReference type="PANTHER" id="PTHR14119">
    <property type="entry name" value="HYDROLASE"/>
    <property type="match status" value="1"/>
</dbReference>
<dbReference type="PANTHER" id="PTHR14119:SF3">
    <property type="entry name" value="ISOCHORISMATASE DOMAIN-CONTAINING PROTEIN 2"/>
    <property type="match status" value="1"/>
</dbReference>
<evidence type="ECO:0000259" key="2">
    <source>
        <dbReference type="Pfam" id="PF00857"/>
    </source>
</evidence>
<dbReference type="InterPro" id="IPR036380">
    <property type="entry name" value="Isochorismatase-like_sf"/>
</dbReference>